<proteinExistence type="predicted"/>
<dbReference type="PROSITE" id="PS00912">
    <property type="entry name" value="DHODEHASE_2"/>
    <property type="match status" value="1"/>
</dbReference>
<dbReference type="InterPro" id="IPR013785">
    <property type="entry name" value="Aldolase_TIM"/>
</dbReference>
<name>A0A645E874_9ZZZZ</name>
<dbReference type="GO" id="GO:0005886">
    <property type="term" value="C:plasma membrane"/>
    <property type="evidence" value="ECO:0007669"/>
    <property type="project" value="TreeGrafter"/>
</dbReference>
<evidence type="ECO:0000259" key="6">
    <source>
        <dbReference type="Pfam" id="PF01180"/>
    </source>
</evidence>
<evidence type="ECO:0000256" key="2">
    <source>
        <dbReference type="ARBA" id="ARBA00004725"/>
    </source>
</evidence>
<dbReference type="InterPro" id="IPR050074">
    <property type="entry name" value="DHO_dehydrogenase"/>
</dbReference>
<dbReference type="EC" id="1.3.5.2" evidence="7"/>
<comment type="caution">
    <text evidence="7">The sequence shown here is derived from an EMBL/GenBank/DDBJ whole genome shotgun (WGS) entry which is preliminary data.</text>
</comment>
<organism evidence="7">
    <name type="scientific">bioreactor metagenome</name>
    <dbReference type="NCBI Taxonomy" id="1076179"/>
    <lineage>
        <taxon>unclassified sequences</taxon>
        <taxon>metagenomes</taxon>
        <taxon>ecological metagenomes</taxon>
    </lineage>
</organism>
<dbReference type="Gene3D" id="3.20.20.70">
    <property type="entry name" value="Aldolase class I"/>
    <property type="match status" value="1"/>
</dbReference>
<dbReference type="EMBL" id="VSSQ01043332">
    <property type="protein sequence ID" value="MPM97003.1"/>
    <property type="molecule type" value="Genomic_DNA"/>
</dbReference>
<dbReference type="SUPFAM" id="SSF51395">
    <property type="entry name" value="FMN-linked oxidoreductases"/>
    <property type="match status" value="1"/>
</dbReference>
<dbReference type="GO" id="GO:0106430">
    <property type="term" value="F:dihydroorotate dehydrogenase (quinone) activity"/>
    <property type="evidence" value="ECO:0007669"/>
    <property type="project" value="UniProtKB-EC"/>
</dbReference>
<evidence type="ECO:0000313" key="7">
    <source>
        <dbReference type="EMBL" id="MPM97003.1"/>
    </source>
</evidence>
<dbReference type="GO" id="GO:0005737">
    <property type="term" value="C:cytoplasm"/>
    <property type="evidence" value="ECO:0007669"/>
    <property type="project" value="InterPro"/>
</dbReference>
<evidence type="ECO:0000256" key="3">
    <source>
        <dbReference type="ARBA" id="ARBA00022630"/>
    </source>
</evidence>
<evidence type="ECO:0000256" key="1">
    <source>
        <dbReference type="ARBA" id="ARBA00001917"/>
    </source>
</evidence>
<comment type="cofactor">
    <cofactor evidence="1">
        <name>FMN</name>
        <dbReference type="ChEBI" id="CHEBI:58210"/>
    </cofactor>
</comment>
<dbReference type="AlphaFoldDB" id="A0A645E874"/>
<accession>A0A645E874</accession>
<keyword evidence="3" id="KW-0285">Flavoprotein</keyword>
<protein>
    <submittedName>
        <fullName evidence="7">Dihydroorotate dehydrogenase (Quinone)</fullName>
        <ecNumber evidence="7">1.3.5.2</ecNumber>
    </submittedName>
</protein>
<dbReference type="GO" id="GO:0044205">
    <property type="term" value="P:'de novo' UMP biosynthetic process"/>
    <property type="evidence" value="ECO:0007669"/>
    <property type="project" value="UniProtKB-UniPathway"/>
</dbReference>
<keyword evidence="4" id="KW-0288">FMN</keyword>
<dbReference type="PANTHER" id="PTHR48109:SF4">
    <property type="entry name" value="DIHYDROOROTATE DEHYDROGENASE (QUINONE), MITOCHONDRIAL"/>
    <property type="match status" value="1"/>
</dbReference>
<evidence type="ECO:0000256" key="4">
    <source>
        <dbReference type="ARBA" id="ARBA00022643"/>
    </source>
</evidence>
<evidence type="ECO:0000256" key="5">
    <source>
        <dbReference type="ARBA" id="ARBA00023002"/>
    </source>
</evidence>
<gene>
    <name evidence="7" type="primary">pyrD_44</name>
    <name evidence="7" type="ORF">SDC9_144174</name>
</gene>
<dbReference type="InterPro" id="IPR001295">
    <property type="entry name" value="Dihydroorotate_DH_CS"/>
</dbReference>
<dbReference type="PANTHER" id="PTHR48109">
    <property type="entry name" value="DIHYDROOROTATE DEHYDROGENASE (QUINONE), MITOCHONDRIAL-RELATED"/>
    <property type="match status" value="1"/>
</dbReference>
<sequence length="124" mass="13341">MSPDLTSDQLDEIIELILISGIDGIVATNTTSTRGLLKNQNTVIEEIGDGGLSGEPLFSRSLEVVRYIHKKSAGMLPIIAVGGITTPERAKEMLDAGASLVEVYTGFIYNGPSFIKNILKYLSK</sequence>
<dbReference type="Pfam" id="PF01180">
    <property type="entry name" value="DHO_dh"/>
    <property type="match status" value="1"/>
</dbReference>
<comment type="pathway">
    <text evidence="2">Pyrimidine metabolism; UMP biosynthesis via de novo pathway.</text>
</comment>
<feature type="domain" description="Dihydroorotate dehydrogenase catalytic" evidence="6">
    <location>
        <begin position="1"/>
        <end position="123"/>
    </location>
</feature>
<dbReference type="UniPathway" id="UPA00070"/>
<dbReference type="GO" id="GO:0006207">
    <property type="term" value="P:'de novo' pyrimidine nucleobase biosynthetic process"/>
    <property type="evidence" value="ECO:0007669"/>
    <property type="project" value="InterPro"/>
</dbReference>
<reference evidence="7" key="1">
    <citation type="submission" date="2019-08" db="EMBL/GenBank/DDBJ databases">
        <authorList>
            <person name="Kucharzyk K."/>
            <person name="Murdoch R.W."/>
            <person name="Higgins S."/>
            <person name="Loffler F."/>
        </authorList>
    </citation>
    <scope>NUCLEOTIDE SEQUENCE</scope>
</reference>
<dbReference type="InterPro" id="IPR005720">
    <property type="entry name" value="Dihydroorotate_DH_cat"/>
</dbReference>
<keyword evidence="5 7" id="KW-0560">Oxidoreductase</keyword>